<evidence type="ECO:0000313" key="3">
    <source>
        <dbReference type="Proteomes" id="UP000780801"/>
    </source>
</evidence>
<feature type="compositionally biased region" description="Pro residues" evidence="1">
    <location>
        <begin position="39"/>
        <end position="48"/>
    </location>
</feature>
<feature type="compositionally biased region" description="Pro residues" evidence="1">
    <location>
        <begin position="186"/>
        <end position="219"/>
    </location>
</feature>
<feature type="compositionally biased region" description="Polar residues" evidence="1">
    <location>
        <begin position="102"/>
        <end position="152"/>
    </location>
</feature>
<feature type="compositionally biased region" description="Basic and acidic residues" evidence="1">
    <location>
        <begin position="247"/>
        <end position="257"/>
    </location>
</feature>
<dbReference type="EMBL" id="JAABOA010005944">
    <property type="protein sequence ID" value="KAF9571919.1"/>
    <property type="molecule type" value="Genomic_DNA"/>
</dbReference>
<protein>
    <submittedName>
        <fullName evidence="2">Uncharacterized protein</fullName>
    </submittedName>
</protein>
<proteinExistence type="predicted"/>
<feature type="compositionally biased region" description="Low complexity" evidence="1">
    <location>
        <begin position="1"/>
        <end position="16"/>
    </location>
</feature>
<dbReference type="Proteomes" id="UP000780801">
    <property type="component" value="Unassembled WGS sequence"/>
</dbReference>
<organism evidence="2 3">
    <name type="scientific">Lunasporangiospora selenospora</name>
    <dbReference type="NCBI Taxonomy" id="979761"/>
    <lineage>
        <taxon>Eukaryota</taxon>
        <taxon>Fungi</taxon>
        <taxon>Fungi incertae sedis</taxon>
        <taxon>Mucoromycota</taxon>
        <taxon>Mortierellomycotina</taxon>
        <taxon>Mortierellomycetes</taxon>
        <taxon>Mortierellales</taxon>
        <taxon>Mortierellaceae</taxon>
        <taxon>Lunasporangiospora</taxon>
    </lineage>
</organism>
<comment type="caution">
    <text evidence="2">The sequence shown here is derived from an EMBL/GenBank/DDBJ whole genome shotgun (WGS) entry which is preliminary data.</text>
</comment>
<gene>
    <name evidence="2" type="ORF">BGW38_008569</name>
</gene>
<feature type="region of interest" description="Disordered" evidence="1">
    <location>
        <begin position="1"/>
        <end position="70"/>
    </location>
</feature>
<name>A0A9P6K922_9FUNG</name>
<feature type="compositionally biased region" description="Low complexity" evidence="1">
    <location>
        <begin position="225"/>
        <end position="240"/>
    </location>
</feature>
<sequence length="288" mass="30893">MATPTASSTPSRTITAEVAHVGHPFVEGKIEPEPFHQQGPPPPPPPSSFLPFNTPTTVASPYNPMAITPSEAPIAYSPQQQFSGAYPLYSAPPPPVYPASTRPVSSQEATGITRSPSPQVAFTPVSPSGSDTLYQASPQEYTISRNNPQDRTTPSHEVMADSYVGPEPNFRDAAWQQQDGSAAFYAPPPPPSSSSPQTLPPGAPQSLPPRVPHAMPPGAPQQRTSPSLPSSPSSMSSVPSAGVAAENKADLARRQKDLMQQQHLLDMERLRLEHELQLRRLDDESNME</sequence>
<evidence type="ECO:0000313" key="2">
    <source>
        <dbReference type="EMBL" id="KAF9571919.1"/>
    </source>
</evidence>
<keyword evidence="3" id="KW-1185">Reference proteome</keyword>
<accession>A0A9P6K922</accession>
<dbReference type="PRINTS" id="PR01217">
    <property type="entry name" value="PRICHEXTENSN"/>
</dbReference>
<dbReference type="AlphaFoldDB" id="A0A9P6K922"/>
<reference evidence="2" key="1">
    <citation type="journal article" date="2020" name="Fungal Divers.">
        <title>Resolving the Mortierellaceae phylogeny through synthesis of multi-gene phylogenetics and phylogenomics.</title>
        <authorList>
            <person name="Vandepol N."/>
            <person name="Liber J."/>
            <person name="Desiro A."/>
            <person name="Na H."/>
            <person name="Kennedy M."/>
            <person name="Barry K."/>
            <person name="Grigoriev I.V."/>
            <person name="Miller A.N."/>
            <person name="O'Donnell K."/>
            <person name="Stajich J.E."/>
            <person name="Bonito G."/>
        </authorList>
    </citation>
    <scope>NUCLEOTIDE SEQUENCE</scope>
    <source>
        <strain evidence="2">KOD1015</strain>
    </source>
</reference>
<feature type="region of interest" description="Disordered" evidence="1">
    <location>
        <begin position="84"/>
        <end position="257"/>
    </location>
</feature>
<evidence type="ECO:0000256" key="1">
    <source>
        <dbReference type="SAM" id="MobiDB-lite"/>
    </source>
</evidence>